<dbReference type="SUPFAM" id="SSF55729">
    <property type="entry name" value="Acyl-CoA N-acyltransferases (Nat)"/>
    <property type="match status" value="1"/>
</dbReference>
<evidence type="ECO:0000256" key="1">
    <source>
        <dbReference type="ARBA" id="ARBA00022679"/>
    </source>
</evidence>
<dbReference type="PANTHER" id="PTHR43877">
    <property type="entry name" value="AMINOALKYLPHOSPHONATE N-ACETYLTRANSFERASE-RELATED-RELATED"/>
    <property type="match status" value="1"/>
</dbReference>
<gene>
    <name evidence="4" type="ORF">Harman_28220</name>
</gene>
<dbReference type="RefSeq" id="WP_137684437.1">
    <property type="nucleotide sequence ID" value="NZ_BIXZ01000005.1"/>
</dbReference>
<dbReference type="EMBL" id="BIXZ01000005">
    <property type="protein sequence ID" value="GCF14887.1"/>
    <property type="molecule type" value="Genomic_DNA"/>
</dbReference>
<evidence type="ECO:0000256" key="2">
    <source>
        <dbReference type="ARBA" id="ARBA00023315"/>
    </source>
</evidence>
<dbReference type="InterPro" id="IPR000182">
    <property type="entry name" value="GNAT_dom"/>
</dbReference>
<comment type="caution">
    <text evidence="4">The sequence shown here is derived from an EMBL/GenBank/DDBJ whole genome shotgun (WGS) entry which is preliminary data.</text>
</comment>
<keyword evidence="1" id="KW-0808">Transferase</keyword>
<dbReference type="PROSITE" id="PS51186">
    <property type="entry name" value="GNAT"/>
    <property type="match status" value="1"/>
</dbReference>
<organism evidence="4 5">
    <name type="scientific">Haloarcula mannanilytica</name>
    <dbReference type="NCBI Taxonomy" id="2509225"/>
    <lineage>
        <taxon>Archaea</taxon>
        <taxon>Methanobacteriati</taxon>
        <taxon>Methanobacteriota</taxon>
        <taxon>Stenosarchaea group</taxon>
        <taxon>Halobacteria</taxon>
        <taxon>Halobacteriales</taxon>
        <taxon>Haloarculaceae</taxon>
        <taxon>Haloarcula</taxon>
    </lineage>
</organism>
<dbReference type="AlphaFoldDB" id="A0A4C2EMM8"/>
<keyword evidence="5" id="KW-1185">Reference proteome</keyword>
<feature type="domain" description="N-acetyltransferase" evidence="3">
    <location>
        <begin position="5"/>
        <end position="176"/>
    </location>
</feature>
<protein>
    <recommendedName>
        <fullName evidence="3">N-acetyltransferase domain-containing protein</fullName>
    </recommendedName>
</protein>
<evidence type="ECO:0000313" key="4">
    <source>
        <dbReference type="EMBL" id="GCF14887.1"/>
    </source>
</evidence>
<name>A0A4C2EMM8_9EURY</name>
<proteinExistence type="predicted"/>
<reference evidence="4 5" key="1">
    <citation type="submission" date="2019-02" db="EMBL/GenBank/DDBJ databases">
        <title>Haloarcula mannanilyticum sp. nov., a mannan degrading haloarchaeon isolated from commercial salt.</title>
        <authorList>
            <person name="Enomoto S."/>
            <person name="Shimane Y."/>
            <person name="Kamekura M."/>
            <person name="Ito T."/>
            <person name="Moriya O."/>
            <person name="Ihara K."/>
            <person name="Takahashi-Ando N."/>
            <person name="Fukushima Y."/>
            <person name="Yoshida Y."/>
            <person name="Usama R."/>
            <person name="Takai K."/>
            <person name="Minegishi H."/>
        </authorList>
    </citation>
    <scope>NUCLEOTIDE SEQUENCE [LARGE SCALE GENOMIC DNA]</scope>
    <source>
        <strain evidence="4 5">MD130-1</strain>
    </source>
</reference>
<dbReference type="Gene3D" id="3.40.630.30">
    <property type="match status" value="1"/>
</dbReference>
<accession>A0A4C2EMM8</accession>
<dbReference type="PANTHER" id="PTHR43877:SF5">
    <property type="entry name" value="BLL8307 PROTEIN"/>
    <property type="match status" value="1"/>
</dbReference>
<evidence type="ECO:0000259" key="3">
    <source>
        <dbReference type="PROSITE" id="PS51186"/>
    </source>
</evidence>
<dbReference type="OrthoDB" id="125295at2157"/>
<evidence type="ECO:0000313" key="5">
    <source>
        <dbReference type="Proteomes" id="UP000304382"/>
    </source>
</evidence>
<dbReference type="InterPro" id="IPR050832">
    <property type="entry name" value="Bact_Acetyltransf"/>
</dbReference>
<dbReference type="InterPro" id="IPR016181">
    <property type="entry name" value="Acyl_CoA_acyltransferase"/>
</dbReference>
<sequence>MTDPIQFRPYDDRDADAVWALHEWAIRETGNDPSDIPGTADLENVEGRYLDTGGDFIVGVVPNAADEQLPQTFDGGLAAMGGFLPNEVGHDDERTVPGAAELHRMRVAPSQQRRGYGRVLLHRLEQRVAAQGYELLLATTAQSQTAAVAFYRDEGYDEVARSRQGEYELVHFEKRL</sequence>
<dbReference type="Proteomes" id="UP000304382">
    <property type="component" value="Unassembled WGS sequence"/>
</dbReference>
<dbReference type="CDD" id="cd04301">
    <property type="entry name" value="NAT_SF"/>
    <property type="match status" value="1"/>
</dbReference>
<keyword evidence="2" id="KW-0012">Acyltransferase</keyword>
<dbReference type="GO" id="GO:0016747">
    <property type="term" value="F:acyltransferase activity, transferring groups other than amino-acyl groups"/>
    <property type="evidence" value="ECO:0007669"/>
    <property type="project" value="InterPro"/>
</dbReference>
<dbReference type="Pfam" id="PF00583">
    <property type="entry name" value="Acetyltransf_1"/>
    <property type="match status" value="1"/>
</dbReference>